<gene>
    <name evidence="2" type="ORF">FOB64_001284</name>
</gene>
<feature type="region of interest" description="Disordered" evidence="1">
    <location>
        <begin position="393"/>
        <end position="499"/>
    </location>
</feature>
<accession>A0A8H6C183</accession>
<feature type="compositionally biased region" description="Low complexity" evidence="1">
    <location>
        <begin position="850"/>
        <end position="871"/>
    </location>
</feature>
<feature type="compositionally biased region" description="Polar residues" evidence="1">
    <location>
        <begin position="873"/>
        <end position="883"/>
    </location>
</feature>
<feature type="compositionally biased region" description="Polar residues" evidence="1">
    <location>
        <begin position="823"/>
        <end position="833"/>
    </location>
</feature>
<sequence>MFSRRKTRSVHDTAYTGVSRTAPNNHQPNSGALAAALTIGNAMKQQQPAQAAKKNSSIARSQSFQVAPPAANISESGGSLLKRGSSASAGGSFNSQTQHTHVYDIDDSFNDSYLDEITEETNQTYLNNKARMNDLRLPKQNEATGNSNVIANTPVKMVKKYIPTPTGIKVIEVPESQFQKEVARSNSMRSNSLLSRSGSLRNVSLTKKSYNNVPRAASLTGTSRRNGSSSAKNPNRSKSNIQSTKIGKGNRGRKRLAAQIEAKRKEYERLKSERLKNEERLKELEKEVSFSDDVTEATVLHTPNEDNIPLNQESTTHVRDSFVDVPSPSKFPTETVTEEEEDEEEVPITKVPPVVDELDEKKLKDEDDEEEDVPIASVPPVVDELDDKLLKEESVPTAVDGSENKFLETDKAGFADTGVTTDEADGASPNGRSQSLSEATDNLKHQILVQEQSNTDGRIAKPFLSTLDDEKSTGDFNQAGHLNSSFAERSSVSDDEKDFQTLDPSVATELGVINQYQNLESSELLQQDNASAITIEEIDDSDEEQERSNLASQLRPQFSNKPEIIEPTVASEENTEKSNPDHDNSKIESEDTLLAPGASSNVSSKSSLFSNDSQKKPIKSALKSASSFTAPTQQQQQSQQPAAKGNAAQQAYLSLTTAENTRLNSKLSNSNLNNNPDFALTKAGNGSAISGGGNAFGGAYPSFGNLASANKPTKRLSQQTLRKPPPQTQRGGARPHSMQHIEKQSGMSNRSLRPNSAVQPIPSHPALQPGYQSPSKLKAEALYAKAQARPHSEFKPSLAKKSSFSREIESNGHNNHGNDIERSNCTNSNSKSCIKTIYPETTAASKPVKSHTQQKLQSQSQSQSQLSNHQQAKPVQQYQSPKTFKSRFNDSDDEGVDSLPTRNFTSRFNDSDEDISTPRSSAPSPAVASLRRDTEPKDSSPKKEKKFKKLRKLFGSSKD</sequence>
<comment type="caution">
    <text evidence="2">The sequence shown here is derived from an EMBL/GenBank/DDBJ whole genome shotgun (WGS) entry which is preliminary data.</text>
</comment>
<feature type="region of interest" description="Disordered" evidence="1">
    <location>
        <begin position="205"/>
        <end position="255"/>
    </location>
</feature>
<evidence type="ECO:0000313" key="3">
    <source>
        <dbReference type="Proteomes" id="UP000536275"/>
    </source>
</evidence>
<feature type="compositionally biased region" description="Low complexity" evidence="1">
    <location>
        <begin position="75"/>
        <end position="92"/>
    </location>
</feature>
<feature type="compositionally biased region" description="Polar residues" evidence="1">
    <location>
        <begin position="219"/>
        <end position="245"/>
    </location>
</feature>
<feature type="compositionally biased region" description="Low complexity" evidence="1">
    <location>
        <begin position="917"/>
        <end position="929"/>
    </location>
</feature>
<feature type="region of interest" description="Disordered" evidence="1">
    <location>
        <begin position="530"/>
        <end position="959"/>
    </location>
</feature>
<organism evidence="2 3">
    <name type="scientific">Candida albicans</name>
    <name type="common">Yeast</name>
    <dbReference type="NCBI Taxonomy" id="5476"/>
    <lineage>
        <taxon>Eukaryota</taxon>
        <taxon>Fungi</taxon>
        <taxon>Dikarya</taxon>
        <taxon>Ascomycota</taxon>
        <taxon>Saccharomycotina</taxon>
        <taxon>Pichiomycetes</taxon>
        <taxon>Debaryomycetaceae</taxon>
        <taxon>Candida/Lodderomyces clade</taxon>
        <taxon>Candida</taxon>
    </lineage>
</organism>
<feature type="compositionally biased region" description="Basic and acidic residues" evidence="1">
    <location>
        <begin position="930"/>
        <end position="942"/>
    </location>
</feature>
<protein>
    <recommendedName>
        <fullName evidence="4">Eisosome protein SEG1</fullName>
    </recommendedName>
</protein>
<feature type="compositionally biased region" description="Polar residues" evidence="1">
    <location>
        <begin position="430"/>
        <end position="440"/>
    </location>
</feature>
<feature type="compositionally biased region" description="Polar residues" evidence="1">
    <location>
        <begin position="745"/>
        <end position="758"/>
    </location>
</feature>
<feature type="compositionally biased region" description="Low complexity" evidence="1">
    <location>
        <begin position="624"/>
        <end position="643"/>
    </location>
</feature>
<feature type="compositionally biased region" description="Low complexity" evidence="1">
    <location>
        <begin position="44"/>
        <end position="54"/>
    </location>
</feature>
<evidence type="ECO:0008006" key="4">
    <source>
        <dbReference type="Google" id="ProtNLM"/>
    </source>
</evidence>
<feature type="region of interest" description="Disordered" evidence="1">
    <location>
        <begin position="44"/>
        <end position="63"/>
    </location>
</feature>
<feature type="compositionally biased region" description="Polar residues" evidence="1">
    <location>
        <begin position="548"/>
        <end position="560"/>
    </location>
</feature>
<feature type="compositionally biased region" description="Acidic residues" evidence="1">
    <location>
        <begin position="536"/>
        <end position="545"/>
    </location>
</feature>
<dbReference type="AlphaFoldDB" id="A0A8H6C183"/>
<feature type="compositionally biased region" description="Basic and acidic residues" evidence="1">
    <location>
        <begin position="402"/>
        <end position="413"/>
    </location>
</feature>
<dbReference type="EMBL" id="JABWAD010000016">
    <property type="protein sequence ID" value="KAF6071558.1"/>
    <property type="molecule type" value="Genomic_DNA"/>
</dbReference>
<feature type="compositionally biased region" description="Basic and acidic residues" evidence="1">
    <location>
        <begin position="574"/>
        <end position="589"/>
    </location>
</feature>
<feature type="compositionally biased region" description="Polar residues" evidence="1">
    <location>
        <begin position="647"/>
        <end position="662"/>
    </location>
</feature>
<feature type="compositionally biased region" description="Low complexity" evidence="1">
    <location>
        <begin position="663"/>
        <end position="675"/>
    </location>
</feature>
<feature type="region of interest" description="Disordered" evidence="1">
    <location>
        <begin position="1"/>
        <end position="30"/>
    </location>
</feature>
<feature type="region of interest" description="Disordered" evidence="1">
    <location>
        <begin position="75"/>
        <end position="95"/>
    </location>
</feature>
<feature type="compositionally biased region" description="Polar residues" evidence="1">
    <location>
        <begin position="705"/>
        <end position="721"/>
    </location>
</feature>
<evidence type="ECO:0000313" key="2">
    <source>
        <dbReference type="EMBL" id="KAF6071558.1"/>
    </source>
</evidence>
<feature type="compositionally biased region" description="Basic and acidic residues" evidence="1">
    <location>
        <begin position="804"/>
        <end position="822"/>
    </location>
</feature>
<evidence type="ECO:0000256" key="1">
    <source>
        <dbReference type="SAM" id="MobiDB-lite"/>
    </source>
</evidence>
<feature type="compositionally biased region" description="Basic residues" evidence="1">
    <location>
        <begin position="943"/>
        <end position="952"/>
    </location>
</feature>
<name>A0A8H6C183_CANAX</name>
<proteinExistence type="predicted"/>
<feature type="compositionally biased region" description="Acidic residues" evidence="1">
    <location>
        <begin position="336"/>
        <end position="346"/>
    </location>
</feature>
<feature type="compositionally biased region" description="Polar residues" evidence="1">
    <location>
        <begin position="474"/>
        <end position="490"/>
    </location>
</feature>
<feature type="compositionally biased region" description="Polar residues" evidence="1">
    <location>
        <begin position="16"/>
        <end position="30"/>
    </location>
</feature>
<reference evidence="2 3" key="1">
    <citation type="submission" date="2020-03" db="EMBL/GenBank/DDBJ databases">
        <title>FDA dAtabase for Regulatory Grade micrObial Sequences (FDA-ARGOS): Supporting development and validation of Infectious Disease Dx tests.</title>
        <authorList>
            <person name="Campos J."/>
            <person name="Goldberg B."/>
            <person name="Tallon L."/>
            <person name="Sadzewicz L."/>
            <person name="Vavikolanu K."/>
            <person name="Mehta A."/>
            <person name="Aluvathingal J."/>
            <person name="Nadendla S."/>
            <person name="Nandy P."/>
            <person name="Geyer C."/>
            <person name="Yan Y."/>
            <person name="Sichtig H."/>
        </authorList>
    </citation>
    <scope>NUCLEOTIDE SEQUENCE [LARGE SCALE GENOMIC DNA]</scope>
    <source>
        <strain evidence="2 3">FDAARGOS_656</strain>
    </source>
</reference>
<dbReference type="Proteomes" id="UP000536275">
    <property type="component" value="Unassembled WGS sequence"/>
</dbReference>
<feature type="compositionally biased region" description="Low complexity" evidence="1">
    <location>
        <begin position="599"/>
        <end position="612"/>
    </location>
</feature>
<feature type="region of interest" description="Disordered" evidence="1">
    <location>
        <begin position="322"/>
        <end position="381"/>
    </location>
</feature>